<reference evidence="1 2" key="2">
    <citation type="journal article" date="2010" name="Stand. Genomic Sci.">
        <title>Complete genome sequence of Sebaldella termitidis type strain (NCTC 11300).</title>
        <authorList>
            <person name="Harmon-Smith M."/>
            <person name="Celia L."/>
            <person name="Chertkov O."/>
            <person name="Lapidus A."/>
            <person name="Copeland A."/>
            <person name="Glavina Del Rio T."/>
            <person name="Nolan M."/>
            <person name="Lucas S."/>
            <person name="Tice H."/>
            <person name="Cheng J.F."/>
            <person name="Han C."/>
            <person name="Detter J.C."/>
            <person name="Bruce D."/>
            <person name="Goodwin L."/>
            <person name="Pitluck S."/>
            <person name="Pati A."/>
            <person name="Liolios K."/>
            <person name="Ivanova N."/>
            <person name="Mavromatis K."/>
            <person name="Mikhailova N."/>
            <person name="Chen A."/>
            <person name="Palaniappan K."/>
            <person name="Land M."/>
            <person name="Hauser L."/>
            <person name="Chang Y.J."/>
            <person name="Jeffries C.D."/>
            <person name="Brettin T."/>
            <person name="Goker M."/>
            <person name="Beck B."/>
            <person name="Bristow J."/>
            <person name="Eisen J.A."/>
            <person name="Markowitz V."/>
            <person name="Hugenholtz P."/>
            <person name="Kyrpides N.C."/>
            <person name="Klenk H.P."/>
            <person name="Chen F."/>
        </authorList>
    </citation>
    <scope>NUCLEOTIDE SEQUENCE [LARGE SCALE GENOMIC DNA]</scope>
    <source>
        <strain evidence="2">ATCC 33386 / NCTC 11300</strain>
    </source>
</reference>
<dbReference type="Proteomes" id="UP000000845">
    <property type="component" value="Chromosome"/>
</dbReference>
<protein>
    <submittedName>
        <fullName evidence="1">Uncharacterized protein</fullName>
    </submittedName>
</protein>
<evidence type="ECO:0000313" key="2">
    <source>
        <dbReference type="Proteomes" id="UP000000845"/>
    </source>
</evidence>
<name>D1ANA5_SEBTE</name>
<reference evidence="2" key="1">
    <citation type="submission" date="2009-09" db="EMBL/GenBank/DDBJ databases">
        <title>The complete chromosome of Sebaldella termitidis ATCC 33386.</title>
        <authorList>
            <consortium name="US DOE Joint Genome Institute (JGI-PGF)"/>
            <person name="Lucas S."/>
            <person name="Copeland A."/>
            <person name="Lapidus A."/>
            <person name="Glavina del Rio T."/>
            <person name="Dalin E."/>
            <person name="Tice H."/>
            <person name="Bruce D."/>
            <person name="Goodwin L."/>
            <person name="Pitluck S."/>
            <person name="Kyrpides N."/>
            <person name="Mavromatis K."/>
            <person name="Ivanova N."/>
            <person name="Mikhailova N."/>
            <person name="Sims D."/>
            <person name="Meincke L."/>
            <person name="Brettin T."/>
            <person name="Detter J.C."/>
            <person name="Han C."/>
            <person name="Larimer F."/>
            <person name="Land M."/>
            <person name="Hauser L."/>
            <person name="Markowitz V."/>
            <person name="Cheng J.F."/>
            <person name="Hugenholtz P."/>
            <person name="Woyke T."/>
            <person name="Wu D."/>
            <person name="Eisen J.A."/>
        </authorList>
    </citation>
    <scope>NUCLEOTIDE SEQUENCE [LARGE SCALE GENOMIC DNA]</scope>
    <source>
        <strain evidence="2">ATCC 33386 / NCTC 11300</strain>
    </source>
</reference>
<organism evidence="1 2">
    <name type="scientific">Sebaldella termitidis (strain ATCC 33386 / NCTC 11300)</name>
    <dbReference type="NCBI Taxonomy" id="526218"/>
    <lineage>
        <taxon>Bacteria</taxon>
        <taxon>Fusobacteriati</taxon>
        <taxon>Fusobacteriota</taxon>
        <taxon>Fusobacteriia</taxon>
        <taxon>Fusobacteriales</taxon>
        <taxon>Leptotrichiaceae</taxon>
        <taxon>Sebaldella</taxon>
    </lineage>
</organism>
<dbReference type="EMBL" id="CP001739">
    <property type="protein sequence ID" value="ACZ09709.1"/>
    <property type="molecule type" value="Genomic_DNA"/>
</dbReference>
<dbReference type="KEGG" id="str:Sterm_2865"/>
<gene>
    <name evidence="1" type="ordered locus">Sterm_2865</name>
</gene>
<evidence type="ECO:0000313" key="1">
    <source>
        <dbReference type="EMBL" id="ACZ09709.1"/>
    </source>
</evidence>
<sequence length="66" mass="7871">MNLEIEDIVACAMFLQREFPDEILSYTAEEIVKICESIIVEYEPYMNSLDEYLESEETRKFIEKII</sequence>
<accession>D1ANA5</accession>
<dbReference type="RefSeq" id="WP_012862303.1">
    <property type="nucleotide sequence ID" value="NC_013517.1"/>
</dbReference>
<proteinExistence type="predicted"/>
<keyword evidence="2" id="KW-1185">Reference proteome</keyword>
<dbReference type="HOGENOM" id="CLU_2828777_0_0_0"/>
<dbReference type="AlphaFoldDB" id="D1ANA5"/>
<dbReference type="STRING" id="526218.Sterm_2865"/>